<organism evidence="1 2">
    <name type="scientific">Aquamicrobium zhengzhouense</name>
    <dbReference type="NCBI Taxonomy" id="2781738"/>
    <lineage>
        <taxon>Bacteria</taxon>
        <taxon>Pseudomonadati</taxon>
        <taxon>Pseudomonadota</taxon>
        <taxon>Alphaproteobacteria</taxon>
        <taxon>Hyphomicrobiales</taxon>
        <taxon>Phyllobacteriaceae</taxon>
        <taxon>Aquamicrobium</taxon>
    </lineage>
</organism>
<accession>A0ABS0SH47</accession>
<dbReference type="Proteomes" id="UP000601789">
    <property type="component" value="Unassembled WGS sequence"/>
</dbReference>
<reference evidence="1 2" key="1">
    <citation type="submission" date="2020-10" db="EMBL/GenBank/DDBJ databases">
        <title>Aquamicrobium zhengzhouensis sp. nov., a exopolysaccharide producing bacterium isolated from farmland soil.</title>
        <authorList>
            <person name="Wang X."/>
        </authorList>
    </citation>
    <scope>NUCLEOTIDE SEQUENCE [LARGE SCALE GENOMIC DNA]</scope>
    <source>
        <strain evidence="2">cd-1</strain>
    </source>
</reference>
<proteinExistence type="predicted"/>
<sequence>MTSGKGGLPEMIRRELGADVNRRFLARYQDFRPSADTPDNIRNLLARLDLAEIAARNNRD</sequence>
<dbReference type="EMBL" id="JADGMQ010000011">
    <property type="protein sequence ID" value="MBI1621910.1"/>
    <property type="molecule type" value="Genomic_DNA"/>
</dbReference>
<evidence type="ECO:0000313" key="2">
    <source>
        <dbReference type="Proteomes" id="UP000601789"/>
    </source>
</evidence>
<keyword evidence="2" id="KW-1185">Reference proteome</keyword>
<name>A0ABS0SH47_9HYPH</name>
<comment type="caution">
    <text evidence="1">The sequence shown here is derived from an EMBL/GenBank/DDBJ whole genome shotgun (WGS) entry which is preliminary data.</text>
</comment>
<protein>
    <submittedName>
        <fullName evidence="1">Uncharacterized protein</fullName>
    </submittedName>
</protein>
<gene>
    <name evidence="1" type="ORF">IOD40_14705</name>
</gene>
<evidence type="ECO:0000313" key="1">
    <source>
        <dbReference type="EMBL" id="MBI1621910.1"/>
    </source>
</evidence>